<evidence type="ECO:0000313" key="2">
    <source>
        <dbReference type="EMBL" id="AOW03420.1"/>
    </source>
</evidence>
<dbReference type="AlphaFoldDB" id="A0A1D8NCR1"/>
<evidence type="ECO:0000256" key="1">
    <source>
        <dbReference type="SAM" id="Phobius"/>
    </source>
</evidence>
<feature type="transmembrane region" description="Helical" evidence="1">
    <location>
        <begin position="115"/>
        <end position="133"/>
    </location>
</feature>
<dbReference type="EMBL" id="CP017556">
    <property type="protein sequence ID" value="AOW03420.1"/>
    <property type="molecule type" value="Genomic_DNA"/>
</dbReference>
<accession>A0A1D8NCR1</accession>
<dbReference type="VEuPathDB" id="FungiDB:YALI1_D01472g"/>
<feature type="transmembrane region" description="Helical" evidence="1">
    <location>
        <begin position="81"/>
        <end position="103"/>
    </location>
</feature>
<name>A0A1D8NCR1_YARLL</name>
<organism evidence="2 3">
    <name type="scientific">Yarrowia lipolytica</name>
    <name type="common">Candida lipolytica</name>
    <dbReference type="NCBI Taxonomy" id="4952"/>
    <lineage>
        <taxon>Eukaryota</taxon>
        <taxon>Fungi</taxon>
        <taxon>Dikarya</taxon>
        <taxon>Ascomycota</taxon>
        <taxon>Saccharomycotina</taxon>
        <taxon>Dipodascomycetes</taxon>
        <taxon>Dipodascales</taxon>
        <taxon>Dipodascales incertae sedis</taxon>
        <taxon>Yarrowia</taxon>
    </lineage>
</organism>
<gene>
    <name evidence="2" type="ORF">YALI1_D01472g</name>
</gene>
<sequence length="258" mass="28824">MWVSCRATLGLCARLLDHKSHTLLRLLDSLGVSLQRAASLLVLQHQFQKVHGQRHVERDLVVVVRCRGVEVGGVQADAHNVVVVMVVVVVVVWLWFSSIVLNIDGFFTRGYRLRCLWGVFVSSSRVLLVLASLTGRILMLGRCGFVWLYFFTSFWWSPSSYISLPLSGSDRAVVGHCSQTLTGVAYIGLSNKSLTQGVMHGTNAFMVVRVWQQLQRQICRRDYGLISSSPPHAPSLSTRIRLPSLSKSTPLTFRSTEL</sequence>
<keyword evidence="1" id="KW-1133">Transmembrane helix</keyword>
<dbReference type="Proteomes" id="UP000182444">
    <property type="component" value="Chromosome 1D"/>
</dbReference>
<dbReference type="RefSeq" id="XP_068138662.1">
    <property type="nucleotide sequence ID" value="XM_068282561.1"/>
</dbReference>
<keyword evidence="1" id="KW-0472">Membrane</keyword>
<keyword evidence="1" id="KW-0812">Transmembrane</keyword>
<protein>
    <submittedName>
        <fullName evidence="2">Uncharacterized protein</fullName>
    </submittedName>
</protein>
<reference evidence="2 3" key="1">
    <citation type="journal article" date="2016" name="PLoS ONE">
        <title>Sequence Assembly of Yarrowia lipolytica Strain W29/CLIB89 Shows Transposable Element Diversity.</title>
        <authorList>
            <person name="Magnan C."/>
            <person name="Yu J."/>
            <person name="Chang I."/>
            <person name="Jahn E."/>
            <person name="Kanomata Y."/>
            <person name="Wu J."/>
            <person name="Zeller M."/>
            <person name="Oakes M."/>
            <person name="Baldi P."/>
            <person name="Sandmeyer S."/>
        </authorList>
    </citation>
    <scope>NUCLEOTIDE SEQUENCE [LARGE SCALE GENOMIC DNA]</scope>
    <source>
        <strain evidence="3">CLIB89(W29)</strain>
    </source>
</reference>
<evidence type="ECO:0000313" key="3">
    <source>
        <dbReference type="Proteomes" id="UP000182444"/>
    </source>
</evidence>
<dbReference type="VEuPathDB" id="FungiDB:YALI0_D01287g"/>
<dbReference type="GeneID" id="94583184"/>
<proteinExistence type="predicted"/>